<accession>B5RUI8</accession>
<dbReference type="HOGENOM" id="CLU_422735_0_0_1"/>
<feature type="compositionally biased region" description="Low complexity" evidence="1">
    <location>
        <begin position="136"/>
        <end position="147"/>
    </location>
</feature>
<dbReference type="AlphaFoldDB" id="B5RUI8"/>
<reference evidence="2 3" key="1">
    <citation type="journal article" date="2004" name="Nature">
        <title>Genome evolution in yeasts.</title>
        <authorList>
            <consortium name="Genolevures"/>
            <person name="Dujon B."/>
            <person name="Sherman D."/>
            <person name="Fischer G."/>
            <person name="Durrens P."/>
            <person name="Casaregola S."/>
            <person name="Lafontaine I."/>
            <person name="de Montigny J."/>
            <person name="Marck C."/>
            <person name="Neuveglise C."/>
            <person name="Talla E."/>
            <person name="Goffard N."/>
            <person name="Frangeul L."/>
            <person name="Aigle M."/>
            <person name="Anthouard V."/>
            <person name="Babour A."/>
            <person name="Barbe V."/>
            <person name="Barnay S."/>
            <person name="Blanchin S."/>
            <person name="Beckerich J.M."/>
            <person name="Beyne E."/>
            <person name="Bleykasten C."/>
            <person name="Boisrame A."/>
            <person name="Boyer J."/>
            <person name="Cattolico L."/>
            <person name="Confanioleri F."/>
            <person name="de Daruvar A."/>
            <person name="Despons L."/>
            <person name="Fabre E."/>
            <person name="Fairhead C."/>
            <person name="Ferry-Dumazet H."/>
            <person name="Groppi A."/>
            <person name="Hantraye F."/>
            <person name="Hennequin C."/>
            <person name="Jauniaux N."/>
            <person name="Joyet P."/>
            <person name="Kachouri R."/>
            <person name="Kerrest A."/>
            <person name="Koszul R."/>
            <person name="Lemaire M."/>
            <person name="Lesur I."/>
            <person name="Ma L."/>
            <person name="Muller H."/>
            <person name="Nicaud J.M."/>
            <person name="Nikolski M."/>
            <person name="Oztas S."/>
            <person name="Ozier-Kalogeropoulos O."/>
            <person name="Pellenz S."/>
            <person name="Potier S."/>
            <person name="Richard G.F."/>
            <person name="Straub M.L."/>
            <person name="Suleau A."/>
            <person name="Swennene D."/>
            <person name="Tekaia F."/>
            <person name="Wesolowski-Louvel M."/>
            <person name="Westhof E."/>
            <person name="Wirth B."/>
            <person name="Zeniou-Meyer M."/>
            <person name="Zivanovic I."/>
            <person name="Bolotin-Fukuhara M."/>
            <person name="Thierry A."/>
            <person name="Bouchier C."/>
            <person name="Caudron B."/>
            <person name="Scarpelli C."/>
            <person name="Gaillardin C."/>
            <person name="Weissenbach J."/>
            <person name="Wincker P."/>
            <person name="Souciet J.L."/>
        </authorList>
    </citation>
    <scope>NUCLEOTIDE SEQUENCE [LARGE SCALE GENOMIC DNA]</scope>
    <source>
        <strain evidence="3">ATCC 36239 / CBS 767 / BCRC 21394 / JCM 1990 / NBRC 0083 / IGC 2968</strain>
    </source>
</reference>
<dbReference type="Proteomes" id="UP000000599">
    <property type="component" value="Chromosome F"/>
</dbReference>
<feature type="region of interest" description="Disordered" evidence="1">
    <location>
        <begin position="134"/>
        <end position="169"/>
    </location>
</feature>
<dbReference type="EMBL" id="CR382138">
    <property type="protein sequence ID" value="CAR66366.1"/>
    <property type="molecule type" value="Genomic_DNA"/>
</dbReference>
<name>B5RUI8_DEBHA</name>
<feature type="compositionally biased region" description="Polar residues" evidence="1">
    <location>
        <begin position="148"/>
        <end position="163"/>
    </location>
</feature>
<sequence>MVVYGKANKRRKGINLPSEVSIFSSDEEEHAVVETLESGSRLSQLMQETTMKRHMEGELLPSARIDKGVKRSPKKSPRKSPKEIDDALVEDHLTKSPKRYTKVIDSLMNSSNMGIETYRGSPGKKTQPQKKILELISPSSSPKKVISTPRSDISSPGKTPKSTPNEKDAWNDLFENIGSFESKPEKLEAYSRGDEMKQENQEVVGSVINNIDLDGIYKSLNQEVEIVPKPAMIKSKLNSMSSKHKTYGEQRSYLLEQEEAESLEEHQIINKEMISNYYDYQDSCKDTVNINDLRNLGKRNSDKEELEYLLEGLIFNGGETTENNNQILINSLIDLKSFNEEFLIRNCNQIVRRLDKLLSKVMKLTPQNGRELIIYLIQQNFIWFLGQSSNKEIIDQVGNDIIELLFESFSFEISGLHVSNVTRDNLIHFMDDTRWIDITELVIEQERIYNPKIFAIIKSWTRPNLKYFENYYQRYPTHKICDIEAHINKSFSNIEKFKVEANEMSIMKILVLVSTNGNQYFKSHIEPLLKLINHNYDNIINKTMDDNIINASLFAMGYIINIIENDKDISLSNLNLLNDSEQKIRLIKPTTEIMDHLIGYNSIILSFYISDLDLKGSHMIHYLKKFKHTIKNTIIEEKLTTIISRLSH</sequence>
<dbReference type="OMA" id="ANEMSIM"/>
<dbReference type="GeneID" id="8998999"/>
<dbReference type="RefSeq" id="XP_002770845.1">
    <property type="nucleotide sequence ID" value="XM_002770799.1"/>
</dbReference>
<dbReference type="eggNOG" id="ENOG502T5CB">
    <property type="taxonomic scope" value="Eukaryota"/>
</dbReference>
<feature type="compositionally biased region" description="Basic residues" evidence="1">
    <location>
        <begin position="70"/>
        <end position="79"/>
    </location>
</feature>
<protein>
    <submittedName>
        <fullName evidence="2">DEHA2F17600p</fullName>
    </submittedName>
</protein>
<feature type="region of interest" description="Disordered" evidence="1">
    <location>
        <begin position="54"/>
        <end position="91"/>
    </location>
</feature>
<keyword evidence="3" id="KW-1185">Reference proteome</keyword>
<dbReference type="InParanoid" id="B5RUI8"/>
<gene>
    <name evidence="2" type="ordered locus">DEHA2F17600g</name>
</gene>
<dbReference type="VEuPathDB" id="FungiDB:DEHA2F17600g"/>
<proteinExistence type="predicted"/>
<feature type="compositionally biased region" description="Basic and acidic residues" evidence="1">
    <location>
        <begin position="80"/>
        <end position="91"/>
    </location>
</feature>
<dbReference type="KEGG" id="dha:DEHA2F17600g"/>
<dbReference type="OrthoDB" id="4027237at2759"/>
<organism evidence="2 3">
    <name type="scientific">Debaryomyces hansenii (strain ATCC 36239 / CBS 767 / BCRC 21394 / JCM 1990 / NBRC 0083 / IGC 2968)</name>
    <name type="common">Yeast</name>
    <name type="synonym">Torulaspora hansenii</name>
    <dbReference type="NCBI Taxonomy" id="284592"/>
    <lineage>
        <taxon>Eukaryota</taxon>
        <taxon>Fungi</taxon>
        <taxon>Dikarya</taxon>
        <taxon>Ascomycota</taxon>
        <taxon>Saccharomycotina</taxon>
        <taxon>Pichiomycetes</taxon>
        <taxon>Debaryomycetaceae</taxon>
        <taxon>Debaryomyces</taxon>
    </lineage>
</organism>
<evidence type="ECO:0000313" key="2">
    <source>
        <dbReference type="EMBL" id="CAR66366.1"/>
    </source>
</evidence>
<evidence type="ECO:0000256" key="1">
    <source>
        <dbReference type="SAM" id="MobiDB-lite"/>
    </source>
</evidence>
<evidence type="ECO:0000313" key="3">
    <source>
        <dbReference type="Proteomes" id="UP000000599"/>
    </source>
</evidence>